<accession>A0ACB8XLA3</accession>
<name>A0ACB8XLA3_ARCLA</name>
<proteinExistence type="predicted"/>
<comment type="caution">
    <text evidence="1">The sequence shown here is derived from an EMBL/GenBank/DDBJ whole genome shotgun (WGS) entry which is preliminary data.</text>
</comment>
<keyword evidence="2" id="KW-1185">Reference proteome</keyword>
<reference evidence="2" key="1">
    <citation type="journal article" date="2022" name="Mol. Ecol. Resour.">
        <title>The genomes of chicory, endive, great burdock and yacon provide insights into Asteraceae palaeo-polyploidization history and plant inulin production.</title>
        <authorList>
            <person name="Fan W."/>
            <person name="Wang S."/>
            <person name="Wang H."/>
            <person name="Wang A."/>
            <person name="Jiang F."/>
            <person name="Liu H."/>
            <person name="Zhao H."/>
            <person name="Xu D."/>
            <person name="Zhang Y."/>
        </authorList>
    </citation>
    <scope>NUCLEOTIDE SEQUENCE [LARGE SCALE GENOMIC DNA]</scope>
    <source>
        <strain evidence="2">cv. Niubang</strain>
    </source>
</reference>
<sequence>MGKKTRSKKLNAATDTAKNPDSTPETLNNGSDHREPEPVVSDKPSKNKSMCVRRSGRLQSVIKPVQNQEVEEIDLVESEREEGEPQFEENGELSLLEPHNDDSRNGPHNDDSRNWPTTNQKSLDEKAEDVIKTVEIEALTSENHELARKLEIVLGKLEVYENINNSQMVIISNMEKAIEALVRPTSLVGRVSSLGGDAGGGVGGDSDGGGGGDCDRGGMVPKESSTKKRRQDQKST</sequence>
<organism evidence="1 2">
    <name type="scientific">Arctium lappa</name>
    <name type="common">Greater burdock</name>
    <name type="synonym">Lappa major</name>
    <dbReference type="NCBI Taxonomy" id="4217"/>
    <lineage>
        <taxon>Eukaryota</taxon>
        <taxon>Viridiplantae</taxon>
        <taxon>Streptophyta</taxon>
        <taxon>Embryophyta</taxon>
        <taxon>Tracheophyta</taxon>
        <taxon>Spermatophyta</taxon>
        <taxon>Magnoliopsida</taxon>
        <taxon>eudicotyledons</taxon>
        <taxon>Gunneridae</taxon>
        <taxon>Pentapetalae</taxon>
        <taxon>asterids</taxon>
        <taxon>campanulids</taxon>
        <taxon>Asterales</taxon>
        <taxon>Asteraceae</taxon>
        <taxon>Carduoideae</taxon>
        <taxon>Cardueae</taxon>
        <taxon>Arctiinae</taxon>
        <taxon>Arctium</taxon>
    </lineage>
</organism>
<evidence type="ECO:0000313" key="1">
    <source>
        <dbReference type="EMBL" id="KAI3668174.1"/>
    </source>
</evidence>
<gene>
    <name evidence="1" type="ORF">L6452_43251</name>
</gene>
<dbReference type="Proteomes" id="UP001055879">
    <property type="component" value="Linkage Group LG17"/>
</dbReference>
<evidence type="ECO:0000313" key="2">
    <source>
        <dbReference type="Proteomes" id="UP001055879"/>
    </source>
</evidence>
<dbReference type="EMBL" id="CM042063">
    <property type="protein sequence ID" value="KAI3668174.1"/>
    <property type="molecule type" value="Genomic_DNA"/>
</dbReference>
<protein>
    <submittedName>
        <fullName evidence="1">Uncharacterized protein</fullName>
    </submittedName>
</protein>
<reference evidence="1 2" key="2">
    <citation type="journal article" date="2022" name="Mol. Ecol. Resour.">
        <title>The genomes of chicory, endive, great burdock and yacon provide insights into Asteraceae paleo-polyploidization history and plant inulin production.</title>
        <authorList>
            <person name="Fan W."/>
            <person name="Wang S."/>
            <person name="Wang H."/>
            <person name="Wang A."/>
            <person name="Jiang F."/>
            <person name="Liu H."/>
            <person name="Zhao H."/>
            <person name="Xu D."/>
            <person name="Zhang Y."/>
        </authorList>
    </citation>
    <scope>NUCLEOTIDE SEQUENCE [LARGE SCALE GENOMIC DNA]</scope>
    <source>
        <strain evidence="2">cv. Niubang</strain>
    </source>
</reference>